<keyword evidence="8" id="KW-0326">Glycosidase</keyword>
<dbReference type="GO" id="GO:0031222">
    <property type="term" value="P:arabinan catabolic process"/>
    <property type="evidence" value="ECO:0007669"/>
    <property type="project" value="TreeGrafter"/>
</dbReference>
<dbReference type="GO" id="GO:0008422">
    <property type="term" value="F:beta-glucosidase activity"/>
    <property type="evidence" value="ECO:0007669"/>
    <property type="project" value="UniProtKB-ARBA"/>
</dbReference>
<dbReference type="InterPro" id="IPR044993">
    <property type="entry name" value="BXL"/>
</dbReference>
<dbReference type="InterPro" id="IPR002772">
    <property type="entry name" value="Glyco_hydro_3_C"/>
</dbReference>
<dbReference type="SUPFAM" id="SSF49785">
    <property type="entry name" value="Galactose-binding domain-like"/>
    <property type="match status" value="1"/>
</dbReference>
<dbReference type="InterPro" id="IPR013783">
    <property type="entry name" value="Ig-like_fold"/>
</dbReference>
<evidence type="ECO:0000313" key="8">
    <source>
        <dbReference type="EMBL" id="BAM08953.1"/>
    </source>
</evidence>
<evidence type="ECO:0000259" key="7">
    <source>
        <dbReference type="PROSITE" id="PS51175"/>
    </source>
</evidence>
<dbReference type="GO" id="GO:0009044">
    <property type="term" value="F:xylan 1,4-beta-xylosidase activity"/>
    <property type="evidence" value="ECO:0007669"/>
    <property type="project" value="InterPro"/>
</dbReference>
<dbReference type="PROSITE" id="PS51175">
    <property type="entry name" value="CBM6"/>
    <property type="match status" value="1"/>
</dbReference>
<dbReference type="InterPro" id="IPR026891">
    <property type="entry name" value="Fn3-like"/>
</dbReference>
<dbReference type="Pfam" id="PF14310">
    <property type="entry name" value="Fn3-like"/>
    <property type="match status" value="1"/>
</dbReference>
<organism evidence="8">
    <name type="scientific">Oerskovia sp. Y1</name>
    <dbReference type="NCBI Taxonomy" id="1041367"/>
    <lineage>
        <taxon>Bacteria</taxon>
        <taxon>Bacillati</taxon>
        <taxon>Actinomycetota</taxon>
        <taxon>Actinomycetes</taxon>
        <taxon>Micrococcales</taxon>
        <taxon>Cellulomonadaceae</taxon>
        <taxon>Oerskovia</taxon>
    </lineage>
</organism>
<keyword evidence="3 8" id="KW-0378">Hydrolase</keyword>
<dbReference type="InterPro" id="IPR001764">
    <property type="entry name" value="Glyco_hydro_3_N"/>
</dbReference>
<dbReference type="Gene3D" id="2.60.40.10">
    <property type="entry name" value="Immunoglobulins"/>
    <property type="match status" value="1"/>
</dbReference>
<sequence length="1018" mass="108127">MRTTTISRWLLGGIVGATSIALVGIAPAADATTHQIATGSTDATPTPAELDALPFRNPDLPLETRIKDLLSRLTQDEEISLLHQFPLPVPRLGIGQWRAGTEAVHGLAWTTSPVDGSVHTATATTFPQAVGLASTWDTGLIKQVGSTVGDEARGYNAQDPTMWGLNLWAPVVNLLRDPRWGRNEEGYSEDPTLTGAISTAYGKGMEGDDSFYLKAAPTLKHYLAYNNETNRDTSSSVVPPRVLHEYDEQAFEPAIRNDAATGVMASYNLVNGRPATVDPSLDDTVRSWTDKTLFNVSDAAAPTNLTGSEQYYATQPEADSALLKAGLDTMVVNDNNPQPTIAAVKQALAQGLLTQADVDKAASDELSIRFRLGEFDPDGGPYADITADAVDTPANRALARTTADESQVLLKNAKQTLPLDAKKTRSVAVVGPLEDTLYTDWYGGTQPYSVTPLDGITERLGKGATVRSTEGVDRITLRDAATGKYVVGGAGAAGANLAATSSTAGATAQFDVFDWGEGLVTLRSAANGKTVGFNWSGFANDQAQPNGWYVQQLFSVEDRPDGNVVLKYSGYESSEPWAPSHTTPYVTVDSTGMLVLGAATADTATEFSRDVVTSGTASAVAAAKKADAAVVVVGTMPFINGREAHDRNDLNLAPGQEKLVEAVLAANPNTTVVLESSYPQTIDTLQKKVPAILWTTHAGQETGHAVADVLFGDVNPAGRLTQTWPSATTTLPADLNDYDIITSGQTYLYGTTTPLYAFGHGLSYTSFRYSHLDVAHRDVAADGTIEVSVDVTNTGARAGDEVVQLYTHQRTSRDTTAVKALRAFDRVHLAAGQTRRVTLSVPAKDLRHWDVTRDRWVVESSVYDVMVGAASDDIRARSAVSVRGEKIPARDLARTTQAQDYDAQQGTTLVDTSKVTGTSVGTTGASAWLAYEDADLGNAKRPATFTASVSRAEAGTGTLEIRLGSPNGRLVGTATVPSTGDAYTYATVTASVAHAAGHQDVYLVLKGAMRISTFRMAQ</sequence>
<dbReference type="SUPFAM" id="SSF52279">
    <property type="entry name" value="Beta-D-glucan exohydrolase, C-terminal domain"/>
    <property type="match status" value="1"/>
</dbReference>
<dbReference type="AlphaFoldDB" id="I0IUK4"/>
<comment type="function">
    <text evidence="4">Catalyzes the hydrolysis of a non-reducing terminal alpha-L-arabinopyranosidic linkage in ginsenoside Rb2 (alpha-L-arabinopyranosyl-(1-&gt;6)-alpha-D-glucopyranosyl) to release alpha-D-glucopyranosyl (Rd). It is not able to hydrolyze alpha-L-arabinofuranosyl-(1-&gt;6)-alpha-D-glucopyranosyl (Rc).</text>
</comment>
<dbReference type="GO" id="GO:0045493">
    <property type="term" value="P:xylan catabolic process"/>
    <property type="evidence" value="ECO:0007669"/>
    <property type="project" value="InterPro"/>
</dbReference>
<dbReference type="Pfam" id="PF01915">
    <property type="entry name" value="Glyco_hydro_3_C"/>
    <property type="match status" value="1"/>
</dbReference>
<feature type="signal peptide" evidence="6">
    <location>
        <begin position="1"/>
        <end position="28"/>
    </location>
</feature>
<evidence type="ECO:0000256" key="3">
    <source>
        <dbReference type="ARBA" id="ARBA00022801"/>
    </source>
</evidence>
<dbReference type="Pfam" id="PF00933">
    <property type="entry name" value="Glyco_hydro_3"/>
    <property type="match status" value="1"/>
</dbReference>
<name>I0IUK4_9CELL</name>
<dbReference type="InterPro" id="IPR005084">
    <property type="entry name" value="CBM6"/>
</dbReference>
<comment type="similarity">
    <text evidence="1">Belongs to the glycosyl hydrolase 3 family.</text>
</comment>
<dbReference type="CDD" id="cd23343">
    <property type="entry name" value="beta-trefoil_FSCN_BglX-like"/>
    <property type="match status" value="1"/>
</dbReference>
<dbReference type="InterPro" id="IPR036962">
    <property type="entry name" value="Glyco_hydro_3_N_sf"/>
</dbReference>
<dbReference type="Gene3D" id="3.40.50.1700">
    <property type="entry name" value="Glycoside hydrolase family 3 C-terminal domain"/>
    <property type="match status" value="1"/>
</dbReference>
<evidence type="ECO:0000256" key="6">
    <source>
        <dbReference type="SAM" id="SignalP"/>
    </source>
</evidence>
<dbReference type="Pfam" id="PF03422">
    <property type="entry name" value="CBM_6"/>
    <property type="match status" value="1"/>
</dbReference>
<dbReference type="CDD" id="cd04084">
    <property type="entry name" value="CBM6_xylanase-like"/>
    <property type="match status" value="1"/>
</dbReference>
<protein>
    <recommendedName>
        <fullName evidence="5">Exo-alpha-(1-&gt;6)-L-arabinopyranosidase</fullName>
    </recommendedName>
</protein>
<dbReference type="PRINTS" id="PR00133">
    <property type="entry name" value="GLHYDRLASE3"/>
</dbReference>
<dbReference type="PANTHER" id="PTHR42721">
    <property type="entry name" value="SUGAR HYDROLASE-RELATED"/>
    <property type="match status" value="1"/>
</dbReference>
<dbReference type="PANTHER" id="PTHR42721:SF3">
    <property type="entry name" value="BETA-D-XYLOSIDASE 5-RELATED"/>
    <property type="match status" value="1"/>
</dbReference>
<dbReference type="InterPro" id="IPR008979">
    <property type="entry name" value="Galactose-bd-like_sf"/>
</dbReference>
<dbReference type="SUPFAM" id="SSF51445">
    <property type="entry name" value="(Trans)glycosidases"/>
    <property type="match status" value="1"/>
</dbReference>
<reference evidence="8" key="1">
    <citation type="submission" date="2011-06" db="EMBL/GenBank/DDBJ databases">
        <title>Cloning and expression of isoprimeverose-producing oligoxyloglucan hydrolase from actinomycetes, Oerskovia sp. Y1.</title>
        <authorList>
            <person name="Yaoi K."/>
        </authorList>
    </citation>
    <scope>NUCLEOTIDE SEQUENCE</scope>
    <source>
        <strain evidence="8">Y1</strain>
    </source>
</reference>
<evidence type="ECO:0000256" key="1">
    <source>
        <dbReference type="ARBA" id="ARBA00005336"/>
    </source>
</evidence>
<dbReference type="SMART" id="SM01217">
    <property type="entry name" value="Fn3_like"/>
    <property type="match status" value="1"/>
</dbReference>
<dbReference type="InterPro" id="IPR017853">
    <property type="entry name" value="GH"/>
</dbReference>
<dbReference type="GO" id="GO:0030246">
    <property type="term" value="F:carbohydrate binding"/>
    <property type="evidence" value="ECO:0007669"/>
    <property type="project" value="InterPro"/>
</dbReference>
<keyword evidence="2 6" id="KW-0732">Signal</keyword>
<evidence type="ECO:0000256" key="2">
    <source>
        <dbReference type="ARBA" id="ARBA00022729"/>
    </source>
</evidence>
<accession>I0IUK4</accession>
<dbReference type="SMART" id="SM00606">
    <property type="entry name" value="CBD_IV"/>
    <property type="match status" value="1"/>
</dbReference>
<dbReference type="Gene3D" id="3.20.20.300">
    <property type="entry name" value="Glycoside hydrolase, family 3, N-terminal domain"/>
    <property type="match status" value="1"/>
</dbReference>
<evidence type="ECO:0000256" key="4">
    <source>
        <dbReference type="ARBA" id="ARBA00058905"/>
    </source>
</evidence>
<dbReference type="EMBL" id="AB636591">
    <property type="protein sequence ID" value="BAM08953.1"/>
    <property type="molecule type" value="Genomic_DNA"/>
</dbReference>
<dbReference type="InterPro" id="IPR036881">
    <property type="entry name" value="Glyco_hydro_3_C_sf"/>
</dbReference>
<dbReference type="GO" id="GO:0046556">
    <property type="term" value="F:alpha-L-arabinofuranosidase activity"/>
    <property type="evidence" value="ECO:0007669"/>
    <property type="project" value="TreeGrafter"/>
</dbReference>
<dbReference type="Gene3D" id="2.60.120.380">
    <property type="match status" value="1"/>
</dbReference>
<feature type="domain" description="CBM6" evidence="7">
    <location>
        <begin position="894"/>
        <end position="1017"/>
    </location>
</feature>
<feature type="chain" id="PRO_5003629488" description="Exo-alpha-(1-&gt;6)-L-arabinopyranosidase" evidence="6">
    <location>
        <begin position="29"/>
        <end position="1018"/>
    </location>
</feature>
<dbReference type="FunFam" id="2.60.40.10:FF:000495">
    <property type="entry name" value="Periplasmic beta-glucosidase"/>
    <property type="match status" value="1"/>
</dbReference>
<evidence type="ECO:0000256" key="5">
    <source>
        <dbReference type="ARBA" id="ARBA00074219"/>
    </source>
</evidence>
<proteinExistence type="inferred from homology"/>
<dbReference type="Gene3D" id="2.60.120.260">
    <property type="entry name" value="Galactose-binding domain-like"/>
    <property type="match status" value="1"/>
</dbReference>
<dbReference type="InterPro" id="IPR006584">
    <property type="entry name" value="Cellulose-bd_IV"/>
</dbReference>